<feature type="domain" description="HTH araC/xylS-type" evidence="4">
    <location>
        <begin position="124"/>
        <end position="225"/>
    </location>
</feature>
<evidence type="ECO:0000259" key="4">
    <source>
        <dbReference type="PROSITE" id="PS01124"/>
    </source>
</evidence>
<dbReference type="PANTHER" id="PTHR46796">
    <property type="entry name" value="HTH-TYPE TRANSCRIPTIONAL ACTIVATOR RHAS-RELATED"/>
    <property type="match status" value="1"/>
</dbReference>
<feature type="non-terminal residue" evidence="5">
    <location>
        <position position="1"/>
    </location>
</feature>
<dbReference type="PROSITE" id="PS01124">
    <property type="entry name" value="HTH_ARAC_FAMILY_2"/>
    <property type="match status" value="1"/>
</dbReference>
<keyword evidence="2" id="KW-0238">DNA-binding</keyword>
<dbReference type="SUPFAM" id="SSF46689">
    <property type="entry name" value="Homeodomain-like"/>
    <property type="match status" value="1"/>
</dbReference>
<keyword evidence="3" id="KW-0804">Transcription</keyword>
<dbReference type="Proteomes" id="UP000253318">
    <property type="component" value="Unassembled WGS sequence"/>
</dbReference>
<evidence type="ECO:0000256" key="2">
    <source>
        <dbReference type="ARBA" id="ARBA00023125"/>
    </source>
</evidence>
<accession>A0A368SXT7</accession>
<dbReference type="GO" id="GO:0003700">
    <property type="term" value="F:DNA-binding transcription factor activity"/>
    <property type="evidence" value="ECO:0007669"/>
    <property type="project" value="InterPro"/>
</dbReference>
<evidence type="ECO:0000256" key="3">
    <source>
        <dbReference type="ARBA" id="ARBA00023163"/>
    </source>
</evidence>
<name>A0A368SXT7_9ACTN</name>
<protein>
    <submittedName>
        <fullName evidence="5">AraC family transcriptional regulator</fullName>
    </submittedName>
</protein>
<comment type="caution">
    <text evidence="5">The sequence shown here is derived from an EMBL/GenBank/DDBJ whole genome shotgun (WGS) entry which is preliminary data.</text>
</comment>
<dbReference type="InterPro" id="IPR050204">
    <property type="entry name" value="AraC_XylS_family_regulators"/>
</dbReference>
<evidence type="ECO:0000313" key="5">
    <source>
        <dbReference type="EMBL" id="RCV47727.1"/>
    </source>
</evidence>
<dbReference type="RefSeq" id="WP_147280571.1">
    <property type="nucleotide sequence ID" value="NZ_QEIN01000462.1"/>
</dbReference>
<keyword evidence="6" id="KW-1185">Reference proteome</keyword>
<organism evidence="5 6">
    <name type="scientific">Marinitenerispora sediminis</name>
    <dbReference type="NCBI Taxonomy" id="1931232"/>
    <lineage>
        <taxon>Bacteria</taxon>
        <taxon>Bacillati</taxon>
        <taxon>Actinomycetota</taxon>
        <taxon>Actinomycetes</taxon>
        <taxon>Streptosporangiales</taxon>
        <taxon>Nocardiopsidaceae</taxon>
        <taxon>Marinitenerispora</taxon>
    </lineage>
</organism>
<dbReference type="InterPro" id="IPR009057">
    <property type="entry name" value="Homeodomain-like_sf"/>
</dbReference>
<dbReference type="GO" id="GO:0043565">
    <property type="term" value="F:sequence-specific DNA binding"/>
    <property type="evidence" value="ECO:0007669"/>
    <property type="project" value="InterPro"/>
</dbReference>
<dbReference type="EMBL" id="QEIN01000462">
    <property type="protein sequence ID" value="RCV47727.1"/>
    <property type="molecule type" value="Genomic_DNA"/>
</dbReference>
<dbReference type="InterPro" id="IPR018060">
    <property type="entry name" value="HTH_AraC"/>
</dbReference>
<reference evidence="5 6" key="1">
    <citation type="submission" date="2018-04" db="EMBL/GenBank/DDBJ databases">
        <title>Novel actinobacteria from marine sediment.</title>
        <authorList>
            <person name="Ng Z.Y."/>
            <person name="Tan G.Y.A."/>
        </authorList>
    </citation>
    <scope>NUCLEOTIDE SEQUENCE [LARGE SCALE GENOMIC DNA]</scope>
    <source>
        <strain evidence="5 6">TPS81</strain>
    </source>
</reference>
<proteinExistence type="predicted"/>
<keyword evidence="1" id="KW-0805">Transcription regulation</keyword>
<dbReference type="AlphaFoldDB" id="A0A368SXT7"/>
<dbReference type="SMART" id="SM00342">
    <property type="entry name" value="HTH_ARAC"/>
    <property type="match status" value="1"/>
</dbReference>
<evidence type="ECO:0000313" key="6">
    <source>
        <dbReference type="Proteomes" id="UP000253318"/>
    </source>
</evidence>
<dbReference type="InterPro" id="IPR046532">
    <property type="entry name" value="DUF6597"/>
</dbReference>
<gene>
    <name evidence="5" type="ORF">DEF24_26855</name>
</gene>
<dbReference type="Gene3D" id="1.10.10.60">
    <property type="entry name" value="Homeodomain-like"/>
    <property type="match status" value="1"/>
</dbReference>
<dbReference type="Pfam" id="PF12833">
    <property type="entry name" value="HTH_18"/>
    <property type="match status" value="1"/>
</dbReference>
<dbReference type="OrthoDB" id="2559672at2"/>
<dbReference type="Pfam" id="PF20240">
    <property type="entry name" value="DUF6597"/>
    <property type="match status" value="1"/>
</dbReference>
<evidence type="ECO:0000256" key="1">
    <source>
        <dbReference type="ARBA" id="ARBA00023015"/>
    </source>
</evidence>
<sequence>WSVTWDLRGRAPHTQRVFAHPVVNVVFSPGAAAVHGPTTRVSEQTLHGAGWVLGVMFRPAGFRPFLGRPMSGILDAVLDLAEVMGPAAAEAVAAVTAAPDARARAAAADAFLAGRLPRHPQPSERTGAAAERAAADPAVVSVESLAAGEGLSVRQLQRRFADHVGLGPKAVIRRYRLYEVAERARRGGDVHWARLAAELGYSDQSHLTREFTAVVGTPPQRYHRACRT</sequence>